<dbReference type="EMBL" id="JBAFSM010000021">
    <property type="protein sequence ID" value="MEG3437901.1"/>
    <property type="molecule type" value="Genomic_DNA"/>
</dbReference>
<dbReference type="RefSeq" id="WP_332865383.1">
    <property type="nucleotide sequence ID" value="NZ_JBAFSM010000021.1"/>
</dbReference>
<dbReference type="Proteomes" id="UP001328733">
    <property type="component" value="Unassembled WGS sequence"/>
</dbReference>
<keyword evidence="2" id="KW-0540">Nuclease</keyword>
<evidence type="ECO:0000259" key="1">
    <source>
        <dbReference type="Pfam" id="PF05685"/>
    </source>
</evidence>
<dbReference type="Gene3D" id="3.90.1570.10">
    <property type="entry name" value="tt1808, chain A"/>
    <property type="match status" value="1"/>
</dbReference>
<dbReference type="InterPro" id="IPR012296">
    <property type="entry name" value="Nuclease_put_TT1808"/>
</dbReference>
<dbReference type="InterPro" id="IPR011335">
    <property type="entry name" value="Restrct_endonuc-II-like"/>
</dbReference>
<dbReference type="PANTHER" id="PTHR35400">
    <property type="entry name" value="SLR1083 PROTEIN"/>
    <property type="match status" value="1"/>
</dbReference>
<gene>
    <name evidence="2" type="ORF">V0288_12305</name>
</gene>
<organism evidence="2 3">
    <name type="scientific">Pannus brasiliensis CCIBt3594</name>
    <dbReference type="NCBI Taxonomy" id="1427578"/>
    <lineage>
        <taxon>Bacteria</taxon>
        <taxon>Bacillati</taxon>
        <taxon>Cyanobacteriota</taxon>
        <taxon>Cyanophyceae</taxon>
        <taxon>Oscillatoriophycideae</taxon>
        <taxon>Chroococcales</taxon>
        <taxon>Microcystaceae</taxon>
        <taxon>Pannus</taxon>
    </lineage>
</organism>
<dbReference type="Pfam" id="PF05685">
    <property type="entry name" value="Uma2"/>
    <property type="match status" value="1"/>
</dbReference>
<comment type="caution">
    <text evidence="2">The sequence shown here is derived from an EMBL/GenBank/DDBJ whole genome shotgun (WGS) entry which is preliminary data.</text>
</comment>
<keyword evidence="3" id="KW-1185">Reference proteome</keyword>
<dbReference type="InterPro" id="IPR008538">
    <property type="entry name" value="Uma2"/>
</dbReference>
<keyword evidence="2" id="KW-0255">Endonuclease</keyword>
<reference evidence="2 3" key="1">
    <citation type="submission" date="2024-01" db="EMBL/GenBank/DDBJ databases">
        <title>Genomic insights into the taxonomy and metabolism of the cyanobacterium Pannus brasiliensis CCIBt3594.</title>
        <authorList>
            <person name="Machado M."/>
            <person name="Botero N.B."/>
            <person name="Andreote A.P.D."/>
            <person name="Feitosa A.M.T."/>
            <person name="Popin R."/>
            <person name="Sivonen K."/>
            <person name="Fiore M.F."/>
        </authorList>
    </citation>
    <scope>NUCLEOTIDE SEQUENCE [LARGE SCALE GENOMIC DNA]</scope>
    <source>
        <strain evidence="2 3">CCIBt3594</strain>
    </source>
</reference>
<sequence>MKTVAKWTVEEYHRLIEAGMLDRRRVELIAGEILEMAPESPFHAFVTEGSAKYIQNLLRGLALIREAHPIALDDSEPEPDLAIVRLPRQQYSTRHPGPEEIFWVIEVSRSTLEYDLTDKKRIYARAGIPEYWGIDIESKRVYLFRDPRGEDYESVSILDRGTILPLAFPDIPVAIEGFWTENENSP</sequence>
<accession>A0AAW9QWQ7</accession>
<name>A0AAW9QWQ7_9CHRO</name>
<dbReference type="PANTHER" id="PTHR35400:SF1">
    <property type="entry name" value="SLR1083 PROTEIN"/>
    <property type="match status" value="1"/>
</dbReference>
<dbReference type="CDD" id="cd06260">
    <property type="entry name" value="DUF820-like"/>
    <property type="match status" value="1"/>
</dbReference>
<protein>
    <submittedName>
        <fullName evidence="2">Uma2 family endonuclease</fullName>
    </submittedName>
</protein>
<evidence type="ECO:0000313" key="2">
    <source>
        <dbReference type="EMBL" id="MEG3437901.1"/>
    </source>
</evidence>
<dbReference type="SUPFAM" id="SSF52980">
    <property type="entry name" value="Restriction endonuclease-like"/>
    <property type="match status" value="1"/>
</dbReference>
<evidence type="ECO:0000313" key="3">
    <source>
        <dbReference type="Proteomes" id="UP001328733"/>
    </source>
</evidence>
<dbReference type="AlphaFoldDB" id="A0AAW9QWQ7"/>
<dbReference type="GO" id="GO:0004519">
    <property type="term" value="F:endonuclease activity"/>
    <property type="evidence" value="ECO:0007669"/>
    <property type="project" value="UniProtKB-KW"/>
</dbReference>
<proteinExistence type="predicted"/>
<feature type="domain" description="Putative restriction endonuclease" evidence="1">
    <location>
        <begin position="9"/>
        <end position="171"/>
    </location>
</feature>
<keyword evidence="2" id="KW-0378">Hydrolase</keyword>